<proteinExistence type="predicted"/>
<evidence type="ECO:0000256" key="2">
    <source>
        <dbReference type="SAM" id="MobiDB-lite"/>
    </source>
</evidence>
<dbReference type="PANTHER" id="PTHR48148">
    <property type="entry name" value="KERATINOCYTE PROLINE-RICH PROTEIN"/>
    <property type="match status" value="1"/>
</dbReference>
<dbReference type="EMBL" id="KY684108">
    <property type="protein sequence ID" value="ARF11549.1"/>
    <property type="molecule type" value="Genomic_DNA"/>
</dbReference>
<feature type="compositionally biased region" description="Low complexity" evidence="2">
    <location>
        <begin position="359"/>
        <end position="370"/>
    </location>
</feature>
<sequence>MTSQAVLYVVNKGLDVANDYQRLKQEYANLESQASGLVSKYRQLYDENAKFRAQFNCGQKDRLNNPALAGGQSYDQSQLVNALLVSVLTIIEKYVVLDRNLRALGGFINKVNFQIEVLEEENKIFSDAIKNGVTNDKNGIVCVKKVSQVETNLKQSPPVRIPEPRFSPDEIDELKGAVKKAAASSAVSPKPSPAPAVSPKPSPAPAVSPKPSPASGTFTGKTIEEEVEEVRKRQEAEEAAEEAERKRKVEEIRKRKAEEAAAAAAKPSSPATAKKVEECQFKVGDEVIVQKNGNVIKKDVKGTIGDVAFDPANKCQYLVQVGTIEEGFEEIDLVLAPAAKPPSPAAKPPSPAAKPPTPSSSASGTSASKIKSPKDKFDEITAYVNKASERKEEKLAKDAGILVDGLFSDLVKDNNLVIDDDTKGELTSPYVIVSLYNKLPNQQLKNDFVLLMADKLDDILKKINPTLAGGSIDPYYMKYMKYKTKYLVKSDKTKEIVRKLFIN</sequence>
<feature type="region of interest" description="Disordered" evidence="2">
    <location>
        <begin position="177"/>
        <end position="274"/>
    </location>
</feature>
<feature type="compositionally biased region" description="Low complexity" evidence="2">
    <location>
        <begin position="179"/>
        <end position="189"/>
    </location>
</feature>
<gene>
    <name evidence="3" type="ORF">Klosneuvirus_1_406</name>
</gene>
<evidence type="ECO:0000256" key="1">
    <source>
        <dbReference type="SAM" id="Coils"/>
    </source>
</evidence>
<reference evidence="3" key="1">
    <citation type="journal article" date="2017" name="Science">
        <title>Giant viruses with an expanded complement of translation system components.</title>
        <authorList>
            <person name="Schulz F."/>
            <person name="Yutin N."/>
            <person name="Ivanova N.N."/>
            <person name="Ortega D.R."/>
            <person name="Lee T.K."/>
            <person name="Vierheilig J."/>
            <person name="Daims H."/>
            <person name="Horn M."/>
            <person name="Wagner M."/>
            <person name="Jensen G.J."/>
            <person name="Kyrpides N.C."/>
            <person name="Koonin E.V."/>
            <person name="Woyke T."/>
        </authorList>
    </citation>
    <scope>NUCLEOTIDE SEQUENCE</scope>
    <source>
        <strain evidence="3">KNV1</strain>
    </source>
</reference>
<name>A0A1V0SIK2_9VIRU</name>
<feature type="compositionally biased region" description="Pro residues" evidence="2">
    <location>
        <begin position="339"/>
        <end position="358"/>
    </location>
</feature>
<dbReference type="PANTHER" id="PTHR48148:SF2">
    <property type="entry name" value="PA14 DOMAIN-CONTAINING PROTEIN"/>
    <property type="match status" value="1"/>
</dbReference>
<feature type="compositionally biased region" description="Basic and acidic residues" evidence="2">
    <location>
        <begin position="229"/>
        <end position="259"/>
    </location>
</feature>
<protein>
    <submittedName>
        <fullName evidence="3">Uncharacterized protein</fullName>
    </submittedName>
</protein>
<organism evidence="3">
    <name type="scientific">Klosneuvirus KNV1</name>
    <dbReference type="NCBI Taxonomy" id="1977640"/>
    <lineage>
        <taxon>Viruses</taxon>
        <taxon>Varidnaviria</taxon>
        <taxon>Bamfordvirae</taxon>
        <taxon>Nucleocytoviricota</taxon>
        <taxon>Megaviricetes</taxon>
        <taxon>Imitervirales</taxon>
        <taxon>Mimiviridae</taxon>
        <taxon>Klosneuvirinae</taxon>
        <taxon>Klosneuvirus</taxon>
    </lineage>
</organism>
<feature type="region of interest" description="Disordered" evidence="2">
    <location>
        <begin position="339"/>
        <end position="373"/>
    </location>
</feature>
<feature type="compositionally biased region" description="Pro residues" evidence="2">
    <location>
        <begin position="190"/>
        <end position="212"/>
    </location>
</feature>
<evidence type="ECO:0000313" key="3">
    <source>
        <dbReference type="EMBL" id="ARF11549.1"/>
    </source>
</evidence>
<keyword evidence="1" id="KW-0175">Coiled coil</keyword>
<accession>A0A1V0SIK2</accession>
<feature type="coiled-coil region" evidence="1">
    <location>
        <begin position="13"/>
        <end position="40"/>
    </location>
</feature>